<feature type="domain" description="START" evidence="2">
    <location>
        <begin position="101"/>
        <end position="264"/>
    </location>
</feature>
<evidence type="ECO:0000259" key="2">
    <source>
        <dbReference type="PROSITE" id="PS50848"/>
    </source>
</evidence>
<dbReference type="AlphaFoldDB" id="A0AAE0GBI6"/>
<protein>
    <recommendedName>
        <fullName evidence="2">START domain-containing protein</fullName>
    </recommendedName>
</protein>
<keyword evidence="4" id="KW-1185">Reference proteome</keyword>
<reference evidence="3 4" key="1">
    <citation type="journal article" date="2015" name="Genome Biol. Evol.">
        <title>Comparative Genomics of a Bacterivorous Green Alga Reveals Evolutionary Causalities and Consequences of Phago-Mixotrophic Mode of Nutrition.</title>
        <authorList>
            <person name="Burns J.A."/>
            <person name="Paasch A."/>
            <person name="Narechania A."/>
            <person name="Kim E."/>
        </authorList>
    </citation>
    <scope>NUCLEOTIDE SEQUENCE [LARGE SCALE GENOMIC DNA]</scope>
    <source>
        <strain evidence="3 4">PLY_AMNH</strain>
    </source>
</reference>
<accession>A0AAE0GBI6</accession>
<feature type="compositionally biased region" description="Polar residues" evidence="1">
    <location>
        <begin position="288"/>
        <end position="299"/>
    </location>
</feature>
<comment type="caution">
    <text evidence="3">The sequence shown here is derived from an EMBL/GenBank/DDBJ whole genome shotgun (WGS) entry which is preliminary data.</text>
</comment>
<name>A0AAE0GBI6_9CHLO</name>
<dbReference type="CDD" id="cd00177">
    <property type="entry name" value="START"/>
    <property type="match status" value="1"/>
</dbReference>
<feature type="compositionally biased region" description="Basic and acidic residues" evidence="1">
    <location>
        <begin position="29"/>
        <end position="39"/>
    </location>
</feature>
<gene>
    <name evidence="3" type="ORF">CYMTET_16761</name>
</gene>
<dbReference type="PANTHER" id="PTHR47117">
    <property type="entry name" value="STAR-RELATED LIPID TRANSFER PROTEIN 9"/>
    <property type="match status" value="1"/>
</dbReference>
<feature type="region of interest" description="Disordered" evidence="1">
    <location>
        <begin position="1"/>
        <end position="87"/>
    </location>
</feature>
<evidence type="ECO:0000313" key="3">
    <source>
        <dbReference type="EMBL" id="KAK3275092.1"/>
    </source>
</evidence>
<dbReference type="GO" id="GO:0008289">
    <property type="term" value="F:lipid binding"/>
    <property type="evidence" value="ECO:0007669"/>
    <property type="project" value="InterPro"/>
</dbReference>
<feature type="region of interest" description="Disordered" evidence="1">
    <location>
        <begin position="288"/>
        <end position="343"/>
    </location>
</feature>
<dbReference type="Proteomes" id="UP001190700">
    <property type="component" value="Unassembled WGS sequence"/>
</dbReference>
<dbReference type="InterPro" id="IPR002913">
    <property type="entry name" value="START_lipid-bd_dom"/>
</dbReference>
<dbReference type="Gene3D" id="3.30.530.20">
    <property type="match status" value="1"/>
</dbReference>
<evidence type="ECO:0000256" key="1">
    <source>
        <dbReference type="SAM" id="MobiDB-lite"/>
    </source>
</evidence>
<dbReference type="Pfam" id="PF01852">
    <property type="entry name" value="START"/>
    <property type="match status" value="1"/>
</dbReference>
<proteinExistence type="predicted"/>
<dbReference type="PROSITE" id="PS50848">
    <property type="entry name" value="START"/>
    <property type="match status" value="1"/>
</dbReference>
<organism evidence="3 4">
    <name type="scientific">Cymbomonas tetramitiformis</name>
    <dbReference type="NCBI Taxonomy" id="36881"/>
    <lineage>
        <taxon>Eukaryota</taxon>
        <taxon>Viridiplantae</taxon>
        <taxon>Chlorophyta</taxon>
        <taxon>Pyramimonadophyceae</taxon>
        <taxon>Pyramimonadales</taxon>
        <taxon>Pyramimonadaceae</taxon>
        <taxon>Cymbomonas</taxon>
    </lineage>
</organism>
<dbReference type="SUPFAM" id="SSF55961">
    <property type="entry name" value="Bet v1-like"/>
    <property type="match status" value="1"/>
</dbReference>
<dbReference type="PANTHER" id="PTHR47117:SF8">
    <property type="entry name" value="KINESIN FAMILY MEMBER 16B"/>
    <property type="match status" value="1"/>
</dbReference>
<dbReference type="EMBL" id="LGRX02007397">
    <property type="protein sequence ID" value="KAK3275092.1"/>
    <property type="molecule type" value="Genomic_DNA"/>
</dbReference>
<sequence length="343" mass="37238">MRASGEPGTRVVSRRASGEPGMGVVKQAGPEESRDEWRASGRPGTGVMRRASGEPGTGSGEQAGLWESQGGSGEQAGLRRAGDGSGEQVDLLVSTASRTDWTYVTEERRIAILRCMDTPVHCVKGVATLPFSPKEIFDTIKDPRSRHGYDNMVKSVRVVAQGPEEAGVSVAHIHHHTNQCLVGYGRDFCVLHQASKLEGRADTYIVAGQSIEHSLCPQQPGVSRGRVVISGWIISPVKSQGSVMSRVTHLTQVDLKGVPNTLINLVSRRQPLCIYHLKKLMIKNQWASTGASNTRSPQSPARRPSLDPSDLRKMAHGNNELMRQSFDANDRTSLDLSPSKLAY</sequence>
<dbReference type="InterPro" id="IPR023393">
    <property type="entry name" value="START-like_dom_sf"/>
</dbReference>
<evidence type="ECO:0000313" key="4">
    <source>
        <dbReference type="Proteomes" id="UP001190700"/>
    </source>
</evidence>